<name>A0ABS7Y1B2_9FLAO</name>
<dbReference type="InterPro" id="IPR035952">
    <property type="entry name" value="Rhomboid-like_sf"/>
</dbReference>
<dbReference type="Gene3D" id="1.20.1540.10">
    <property type="entry name" value="Rhomboid-like"/>
    <property type="match status" value="1"/>
</dbReference>
<evidence type="ECO:0000313" key="9">
    <source>
        <dbReference type="Proteomes" id="UP001198402"/>
    </source>
</evidence>
<dbReference type="InterPro" id="IPR022764">
    <property type="entry name" value="Peptidase_S54_rhomboid_dom"/>
</dbReference>
<dbReference type="RefSeq" id="WP_224478345.1">
    <property type="nucleotide sequence ID" value="NZ_JAIUJS010000004.1"/>
</dbReference>
<evidence type="ECO:0000256" key="3">
    <source>
        <dbReference type="ARBA" id="ARBA00022989"/>
    </source>
</evidence>
<reference evidence="9" key="1">
    <citation type="submission" date="2023-07" db="EMBL/GenBank/DDBJ databases">
        <authorList>
            <person name="Yue Y."/>
        </authorList>
    </citation>
    <scope>NUCLEOTIDE SEQUENCE [LARGE SCALE GENOMIC DNA]</scope>
    <source>
        <strain evidence="9">2Y89</strain>
    </source>
</reference>
<dbReference type="EMBL" id="JAIUJS010000004">
    <property type="protein sequence ID" value="MCA0153381.1"/>
    <property type="molecule type" value="Genomic_DNA"/>
</dbReference>
<protein>
    <submittedName>
        <fullName evidence="8">Rhomboid family intramembrane serine protease</fullName>
    </submittedName>
</protein>
<sequence>MSNFNDLKYKYNNLDLFGKTIVVNSIIFVLSFLINVLLKWDVAQYFVLPSNFMDAILQPWSILTYGFFHSGFWHILFNMLLLFYLARVTTNLFRPKMMLNVFLLGIIFGGLAYLVVANILPTNFLRTRGVLLGSSAGVSALLMFVAVYMPETQIRLFNAFTVKWKHIAMVFVAYDIFRFFLGFNQGGYVAHFGGYLFGYLYASNLLKGKDIGSGFERMMDGLFSWFKPKSKLKTVHRKKGKSGYTGKTKQEFDAFNKQKKIDMILDKISKSGYDSLTSEEKEFLFKAGKD</sequence>
<dbReference type="SUPFAM" id="SSF144091">
    <property type="entry name" value="Rhomboid-like"/>
    <property type="match status" value="1"/>
</dbReference>
<organism evidence="8 9">
    <name type="scientific">Winogradskyella vincentii</name>
    <dbReference type="NCBI Taxonomy" id="2877122"/>
    <lineage>
        <taxon>Bacteria</taxon>
        <taxon>Pseudomonadati</taxon>
        <taxon>Bacteroidota</taxon>
        <taxon>Flavobacteriia</taxon>
        <taxon>Flavobacteriales</taxon>
        <taxon>Flavobacteriaceae</taxon>
        <taxon>Winogradskyella</taxon>
    </lineage>
</organism>
<dbReference type="PANTHER" id="PTHR43066">
    <property type="entry name" value="RHOMBOID-RELATED PROTEIN"/>
    <property type="match status" value="1"/>
</dbReference>
<gene>
    <name evidence="8" type="ORF">LBV24_09160</name>
</gene>
<proteinExistence type="predicted"/>
<evidence type="ECO:0000256" key="1">
    <source>
        <dbReference type="ARBA" id="ARBA00004141"/>
    </source>
</evidence>
<feature type="domain" description="Peptidase S54 rhomboid" evidence="6">
    <location>
        <begin position="58"/>
        <end position="205"/>
    </location>
</feature>
<keyword evidence="2 5" id="KW-0812">Transmembrane</keyword>
<feature type="domain" description="DUF6576" evidence="7">
    <location>
        <begin position="256"/>
        <end position="284"/>
    </location>
</feature>
<dbReference type="Pfam" id="PF01694">
    <property type="entry name" value="Rhomboid"/>
    <property type="match status" value="1"/>
</dbReference>
<keyword evidence="8" id="KW-0645">Protease</keyword>
<comment type="caution">
    <text evidence="8">The sequence shown here is derived from an EMBL/GenBank/DDBJ whole genome shotgun (WGS) entry which is preliminary data.</text>
</comment>
<evidence type="ECO:0000256" key="5">
    <source>
        <dbReference type="SAM" id="Phobius"/>
    </source>
</evidence>
<dbReference type="Proteomes" id="UP001198402">
    <property type="component" value="Unassembled WGS sequence"/>
</dbReference>
<evidence type="ECO:0000259" key="7">
    <source>
        <dbReference type="Pfam" id="PF20216"/>
    </source>
</evidence>
<dbReference type="GO" id="GO:0008233">
    <property type="term" value="F:peptidase activity"/>
    <property type="evidence" value="ECO:0007669"/>
    <property type="project" value="UniProtKB-KW"/>
</dbReference>
<evidence type="ECO:0000313" key="8">
    <source>
        <dbReference type="EMBL" id="MCA0153381.1"/>
    </source>
</evidence>
<evidence type="ECO:0000256" key="2">
    <source>
        <dbReference type="ARBA" id="ARBA00022692"/>
    </source>
</evidence>
<keyword evidence="9" id="KW-1185">Reference proteome</keyword>
<keyword evidence="8" id="KW-0378">Hydrolase</keyword>
<accession>A0ABS7Y1B2</accession>
<dbReference type="Pfam" id="PF20216">
    <property type="entry name" value="DUF6576"/>
    <property type="match status" value="1"/>
</dbReference>
<dbReference type="GO" id="GO:0006508">
    <property type="term" value="P:proteolysis"/>
    <property type="evidence" value="ECO:0007669"/>
    <property type="project" value="UniProtKB-KW"/>
</dbReference>
<feature type="transmembrane region" description="Helical" evidence="5">
    <location>
        <begin position="129"/>
        <end position="150"/>
    </location>
</feature>
<comment type="subcellular location">
    <subcellularLocation>
        <location evidence="1">Membrane</location>
        <topology evidence="1">Multi-pass membrane protein</topology>
    </subcellularLocation>
</comment>
<feature type="transmembrane region" description="Helical" evidence="5">
    <location>
        <begin position="162"/>
        <end position="181"/>
    </location>
</feature>
<feature type="transmembrane region" description="Helical" evidence="5">
    <location>
        <begin position="97"/>
        <end position="117"/>
    </location>
</feature>
<keyword evidence="4 5" id="KW-0472">Membrane</keyword>
<dbReference type="InterPro" id="IPR046483">
    <property type="entry name" value="DUF6576"/>
</dbReference>
<feature type="transmembrane region" description="Helical" evidence="5">
    <location>
        <begin position="21"/>
        <end position="40"/>
    </location>
</feature>
<evidence type="ECO:0000259" key="6">
    <source>
        <dbReference type="Pfam" id="PF01694"/>
    </source>
</evidence>
<dbReference type="PANTHER" id="PTHR43066:SF11">
    <property type="entry name" value="PEPTIDASE S54 RHOMBOID DOMAIN-CONTAINING PROTEIN"/>
    <property type="match status" value="1"/>
</dbReference>
<evidence type="ECO:0000256" key="4">
    <source>
        <dbReference type="ARBA" id="ARBA00023136"/>
    </source>
</evidence>
<keyword evidence="3 5" id="KW-1133">Transmembrane helix</keyword>
<feature type="transmembrane region" description="Helical" evidence="5">
    <location>
        <begin position="60"/>
        <end position="85"/>
    </location>
</feature>